<dbReference type="EMBL" id="AP023396">
    <property type="protein sequence ID" value="BCK58420.1"/>
    <property type="molecule type" value="Genomic_DNA"/>
</dbReference>
<dbReference type="Pfam" id="PF23787">
    <property type="entry name" value="DUF7172"/>
    <property type="match status" value="1"/>
</dbReference>
<evidence type="ECO:0000313" key="3">
    <source>
        <dbReference type="Proteomes" id="UP000516173"/>
    </source>
</evidence>
<dbReference type="RefSeq" id="WP_187685173.1">
    <property type="nucleotide sequence ID" value="NZ_AP023396.1"/>
</dbReference>
<protein>
    <recommendedName>
        <fullName evidence="1">DUF7172 domain-containing protein</fullName>
    </recommendedName>
</protein>
<dbReference type="GeneID" id="80350600"/>
<name>A0A7G1KTB5_9NOCA</name>
<gene>
    <name evidence="2" type="ORF">NWFMUON74_61920</name>
</gene>
<keyword evidence="3" id="KW-1185">Reference proteome</keyword>
<evidence type="ECO:0000313" key="2">
    <source>
        <dbReference type="EMBL" id="BCK58420.1"/>
    </source>
</evidence>
<reference evidence="2 3" key="1">
    <citation type="submission" date="2020-08" db="EMBL/GenBank/DDBJ databases">
        <title>Genome Sequencing of Nocardia wallacei strain FMUON74 and assembly.</title>
        <authorList>
            <person name="Toyokawa M."/>
            <person name="Uesaka K."/>
        </authorList>
    </citation>
    <scope>NUCLEOTIDE SEQUENCE [LARGE SCALE GENOMIC DNA]</scope>
    <source>
        <strain evidence="2 3">FMUON74</strain>
    </source>
</reference>
<dbReference type="InterPro" id="IPR055596">
    <property type="entry name" value="DUF7172"/>
</dbReference>
<dbReference type="AlphaFoldDB" id="A0A7G1KTB5"/>
<dbReference type="KEGG" id="nwl:NWFMUON74_61920"/>
<dbReference type="Proteomes" id="UP000516173">
    <property type="component" value="Chromosome"/>
</dbReference>
<accession>A0A7G1KTB5</accession>
<proteinExistence type="predicted"/>
<feature type="domain" description="DUF7172" evidence="1">
    <location>
        <begin position="1"/>
        <end position="193"/>
    </location>
</feature>
<organism evidence="2 3">
    <name type="scientific">Nocardia wallacei</name>
    <dbReference type="NCBI Taxonomy" id="480035"/>
    <lineage>
        <taxon>Bacteria</taxon>
        <taxon>Bacillati</taxon>
        <taxon>Actinomycetota</taxon>
        <taxon>Actinomycetes</taxon>
        <taxon>Mycobacteriales</taxon>
        <taxon>Nocardiaceae</taxon>
        <taxon>Nocardia</taxon>
    </lineage>
</organism>
<sequence length="195" mass="21602">MSITICTSEWMFSGPRGTGLADGWLPRIAAERFVTSTKDGNVERSPDPVPFIDAELSWTNTLDTAQECWLGTHRAPRTIVASNPNAYVLDDAVSWDIGVSPNAPAPFASENGVGAKLQTTPFAINQVGYARLFRAWDDSIRYELVGTVDPGETVHVRYRALFTTPGQWRAPSQPLQVVRAYWVRLRLWAIPEATP</sequence>
<evidence type="ECO:0000259" key="1">
    <source>
        <dbReference type="Pfam" id="PF23787"/>
    </source>
</evidence>